<evidence type="ECO:0000256" key="1">
    <source>
        <dbReference type="ARBA" id="ARBA00010371"/>
    </source>
</evidence>
<dbReference type="EMBL" id="JXTC01000411">
    <property type="protein sequence ID" value="PON56179.1"/>
    <property type="molecule type" value="Genomic_DNA"/>
</dbReference>
<feature type="domain" description="Enoyl reductase (ER)" evidence="3">
    <location>
        <begin position="23"/>
        <end position="322"/>
    </location>
</feature>
<dbReference type="OrthoDB" id="48317at2759"/>
<dbReference type="PANTHER" id="PTHR44573:SF3">
    <property type="entry name" value="CYTOSOLIC ALKENAL_ONE OXIDOREDUCTASE"/>
    <property type="match status" value="1"/>
</dbReference>
<dbReference type="InterPro" id="IPR011032">
    <property type="entry name" value="GroES-like_sf"/>
</dbReference>
<dbReference type="InterPro" id="IPR020843">
    <property type="entry name" value="ER"/>
</dbReference>
<keyword evidence="5" id="KW-1185">Reference proteome</keyword>
<dbReference type="SUPFAM" id="SSF50129">
    <property type="entry name" value="GroES-like"/>
    <property type="match status" value="1"/>
</dbReference>
<comment type="caution">
    <text evidence="4">The sequence shown here is derived from an EMBL/GenBank/DDBJ whole genome shotgun (WGS) entry which is preliminary data.</text>
</comment>
<organism evidence="4 5">
    <name type="scientific">Trema orientale</name>
    <name type="common">Charcoal tree</name>
    <name type="synonym">Celtis orientalis</name>
    <dbReference type="NCBI Taxonomy" id="63057"/>
    <lineage>
        <taxon>Eukaryota</taxon>
        <taxon>Viridiplantae</taxon>
        <taxon>Streptophyta</taxon>
        <taxon>Embryophyta</taxon>
        <taxon>Tracheophyta</taxon>
        <taxon>Spermatophyta</taxon>
        <taxon>Magnoliopsida</taxon>
        <taxon>eudicotyledons</taxon>
        <taxon>Gunneridae</taxon>
        <taxon>Pentapetalae</taxon>
        <taxon>rosids</taxon>
        <taxon>fabids</taxon>
        <taxon>Rosales</taxon>
        <taxon>Cannabaceae</taxon>
        <taxon>Trema</taxon>
    </lineage>
</organism>
<evidence type="ECO:0000313" key="5">
    <source>
        <dbReference type="Proteomes" id="UP000237000"/>
    </source>
</evidence>
<keyword evidence="2" id="KW-0560">Oxidoreductase</keyword>
<protein>
    <submittedName>
        <fullName evidence="4">Alcohol dehydrogenase superfamily, zinc-type</fullName>
    </submittedName>
</protein>
<dbReference type="Proteomes" id="UP000237000">
    <property type="component" value="Unassembled WGS sequence"/>
</dbReference>
<evidence type="ECO:0000313" key="4">
    <source>
        <dbReference type="EMBL" id="PON56179.1"/>
    </source>
</evidence>
<evidence type="ECO:0000256" key="2">
    <source>
        <dbReference type="ARBA" id="ARBA00023002"/>
    </source>
</evidence>
<reference evidence="5" key="1">
    <citation type="submission" date="2016-06" db="EMBL/GenBank/DDBJ databases">
        <title>Parallel loss of symbiosis genes in relatives of nitrogen-fixing non-legume Parasponia.</title>
        <authorList>
            <person name="Van Velzen R."/>
            <person name="Holmer R."/>
            <person name="Bu F."/>
            <person name="Rutten L."/>
            <person name="Van Zeijl A."/>
            <person name="Liu W."/>
            <person name="Santuari L."/>
            <person name="Cao Q."/>
            <person name="Sharma T."/>
            <person name="Shen D."/>
            <person name="Roswanjaya Y."/>
            <person name="Wardhani T."/>
            <person name="Kalhor M.S."/>
            <person name="Jansen J."/>
            <person name="Van den Hoogen J."/>
            <person name="Gungor B."/>
            <person name="Hartog M."/>
            <person name="Hontelez J."/>
            <person name="Verver J."/>
            <person name="Yang W.-C."/>
            <person name="Schijlen E."/>
            <person name="Repin R."/>
            <person name="Schilthuizen M."/>
            <person name="Schranz E."/>
            <person name="Heidstra R."/>
            <person name="Miyata K."/>
            <person name="Fedorova E."/>
            <person name="Kohlen W."/>
            <person name="Bisseling T."/>
            <person name="Smit S."/>
            <person name="Geurts R."/>
        </authorList>
    </citation>
    <scope>NUCLEOTIDE SEQUENCE [LARGE SCALE GENOMIC DNA]</scope>
    <source>
        <strain evidence="5">cv. RG33-2</strain>
    </source>
</reference>
<dbReference type="GO" id="GO:0016628">
    <property type="term" value="F:oxidoreductase activity, acting on the CH-CH group of donors, NAD or NADP as acceptor"/>
    <property type="evidence" value="ECO:0007669"/>
    <property type="project" value="InterPro"/>
</dbReference>
<dbReference type="Pfam" id="PF13602">
    <property type="entry name" value="ADH_zinc_N_2"/>
    <property type="match status" value="1"/>
</dbReference>
<dbReference type="AlphaFoldDB" id="A0A2P5C589"/>
<dbReference type="PANTHER" id="PTHR44573">
    <property type="entry name" value="NADPH-DEPENDENT ALKENAL/ONE OXIDOREDUCTASE, CHLOROPLASTIC"/>
    <property type="match status" value="1"/>
</dbReference>
<dbReference type="CDD" id="cd05289">
    <property type="entry name" value="MDR_like_2"/>
    <property type="match status" value="1"/>
</dbReference>
<dbReference type="Gene3D" id="3.40.50.720">
    <property type="entry name" value="NAD(P)-binding Rossmann-like Domain"/>
    <property type="match status" value="1"/>
</dbReference>
<comment type="similarity">
    <text evidence="1">Belongs to the zinc-containing alcohol dehydrogenase family. Quinone oxidoreductase subfamily.</text>
</comment>
<accession>A0A2P5C589</accession>
<dbReference type="InterPro" id="IPR044626">
    <property type="entry name" value="AOR-like"/>
</dbReference>
<gene>
    <name evidence="4" type="ORF">TorRG33x02_296990</name>
</gene>
<dbReference type="Pfam" id="PF08240">
    <property type="entry name" value="ADH_N"/>
    <property type="match status" value="1"/>
</dbReference>
<dbReference type="SMART" id="SM00829">
    <property type="entry name" value="PKS_ER"/>
    <property type="match status" value="1"/>
</dbReference>
<dbReference type="Gene3D" id="3.90.180.10">
    <property type="entry name" value="Medium-chain alcohol dehydrogenases, catalytic domain"/>
    <property type="match status" value="1"/>
</dbReference>
<dbReference type="InParanoid" id="A0A2P5C589"/>
<evidence type="ECO:0000259" key="3">
    <source>
        <dbReference type="SMART" id="SM00829"/>
    </source>
</evidence>
<dbReference type="STRING" id="63057.A0A2P5C589"/>
<dbReference type="InterPro" id="IPR013154">
    <property type="entry name" value="ADH-like_N"/>
</dbReference>
<dbReference type="InterPro" id="IPR036291">
    <property type="entry name" value="NAD(P)-bd_dom_sf"/>
</dbReference>
<name>A0A2P5C589_TREOI</name>
<proteinExistence type="inferred from homology"/>
<dbReference type="SUPFAM" id="SSF51735">
    <property type="entry name" value="NAD(P)-binding Rossmann-fold domains"/>
    <property type="match status" value="1"/>
</dbReference>
<sequence>MAAASSDSIPTVNKAWIYSDYGKSADVLKYEANVPVPEVREDQVLIKVAAASLNPVDFQRMLGLFKAIDSPPPTVVGYDVAGVVVKVGSQVNKFKVGDEVYGDINEVSVKKPKNFGTLAEYTAAEEAVLALKPKNLSFAEAASLPVAIETAYEGLEVAEFSAGKSILVLGGAGGVGTQVIQLIISLCFSLVLIITLTRPVSFMFNPRQLAKHVFGASKVAATASTTKLDLLRSLGADLTIDYTKENVEDLQEKFDVVYDTVAVGGISFALTSTASTLEKLEPYLESGKVKAVIDPKGPFPFSKTLEAFAHLETSRATGKVVIYPIP</sequence>